<dbReference type="EMBL" id="PUIA01000051">
    <property type="protein sequence ID" value="PQO28053.1"/>
    <property type="molecule type" value="Genomic_DNA"/>
</dbReference>
<evidence type="ECO:0000259" key="9">
    <source>
        <dbReference type="Pfam" id="PF12804"/>
    </source>
</evidence>
<evidence type="ECO:0000313" key="11">
    <source>
        <dbReference type="Proteomes" id="UP000240009"/>
    </source>
</evidence>
<dbReference type="GO" id="GO:0003977">
    <property type="term" value="F:UDP-N-acetylglucosamine diphosphorylase activity"/>
    <property type="evidence" value="ECO:0007669"/>
    <property type="project" value="UniProtKB-EC"/>
</dbReference>
<dbReference type="Proteomes" id="UP000240009">
    <property type="component" value="Unassembled WGS sequence"/>
</dbReference>
<evidence type="ECO:0000313" key="10">
    <source>
        <dbReference type="EMBL" id="PQO28053.1"/>
    </source>
</evidence>
<evidence type="ECO:0000256" key="1">
    <source>
        <dbReference type="ARBA" id="ARBA00007707"/>
    </source>
</evidence>
<dbReference type="OrthoDB" id="9775031at2"/>
<dbReference type="GO" id="GO:0019134">
    <property type="term" value="F:glucosamine-1-phosphate N-acetyltransferase activity"/>
    <property type="evidence" value="ECO:0007669"/>
    <property type="project" value="UniProtKB-EC"/>
</dbReference>
<dbReference type="PANTHER" id="PTHR43584">
    <property type="entry name" value="NUCLEOTIDYL TRANSFERASE"/>
    <property type="match status" value="1"/>
</dbReference>
<gene>
    <name evidence="10" type="ORF">C5Y96_16905</name>
</gene>
<evidence type="ECO:0000256" key="8">
    <source>
        <dbReference type="ARBA" id="ARBA00049628"/>
    </source>
</evidence>
<dbReference type="InterPro" id="IPR029044">
    <property type="entry name" value="Nucleotide-diphossugar_trans"/>
</dbReference>
<keyword evidence="3 10" id="KW-0808">Transferase</keyword>
<dbReference type="Gene3D" id="3.90.550.10">
    <property type="entry name" value="Spore Coat Polysaccharide Biosynthesis Protein SpsA, Chain A"/>
    <property type="match status" value="1"/>
</dbReference>
<evidence type="ECO:0000256" key="2">
    <source>
        <dbReference type="ARBA" id="ARBA00007947"/>
    </source>
</evidence>
<evidence type="ECO:0000256" key="6">
    <source>
        <dbReference type="ARBA" id="ARBA00048247"/>
    </source>
</evidence>
<evidence type="ECO:0000256" key="4">
    <source>
        <dbReference type="ARBA" id="ARBA00022695"/>
    </source>
</evidence>
<dbReference type="SUPFAM" id="SSF53448">
    <property type="entry name" value="Nucleotide-diphospho-sugar transferases"/>
    <property type="match status" value="1"/>
</dbReference>
<dbReference type="Pfam" id="PF12804">
    <property type="entry name" value="NTP_transf_3"/>
    <property type="match status" value="1"/>
</dbReference>
<comment type="catalytic activity">
    <reaction evidence="7">
        <text>N-acetyl-alpha-D-glucosamine 1-phosphate + UTP + H(+) = UDP-N-acetyl-alpha-D-glucosamine + diphosphate</text>
        <dbReference type="Rhea" id="RHEA:13509"/>
        <dbReference type="ChEBI" id="CHEBI:15378"/>
        <dbReference type="ChEBI" id="CHEBI:33019"/>
        <dbReference type="ChEBI" id="CHEBI:46398"/>
        <dbReference type="ChEBI" id="CHEBI:57705"/>
        <dbReference type="ChEBI" id="CHEBI:57776"/>
        <dbReference type="EC" id="2.7.7.23"/>
    </reaction>
</comment>
<keyword evidence="5" id="KW-0012">Acyltransferase</keyword>
<dbReference type="CDD" id="cd02540">
    <property type="entry name" value="GT2_GlmU_N_bac"/>
    <property type="match status" value="1"/>
</dbReference>
<keyword evidence="4" id="KW-0548">Nucleotidyltransferase</keyword>
<comment type="function">
    <text evidence="8">Catalyzes the last two sequential reactions in the de novo biosynthetic pathway for UDP-N-acetylglucosamine (UDP-GlcNAc). The C-terminal domain catalyzes the transfer of acetyl group from acetyl coenzyme A to glucosamine-1-phosphate (GlcN-1-P) to produce N-acetylglucosamine-1-phosphate (GlcNAc-1-P), which is converted into UDP-GlcNAc by the transfer of uridine 5-monophosphate (from uridine 5-triphosphate), a reaction catalyzed by the N-terminal domain.</text>
</comment>
<organism evidence="10 11">
    <name type="scientific">Blastopirellula marina</name>
    <dbReference type="NCBI Taxonomy" id="124"/>
    <lineage>
        <taxon>Bacteria</taxon>
        <taxon>Pseudomonadati</taxon>
        <taxon>Planctomycetota</taxon>
        <taxon>Planctomycetia</taxon>
        <taxon>Pirellulales</taxon>
        <taxon>Pirellulaceae</taxon>
        <taxon>Blastopirellula</taxon>
    </lineage>
</organism>
<evidence type="ECO:0000256" key="3">
    <source>
        <dbReference type="ARBA" id="ARBA00022679"/>
    </source>
</evidence>
<dbReference type="PANTHER" id="PTHR43584:SF3">
    <property type="entry name" value="BIFUNCTIONAL PROTEIN GLMU"/>
    <property type="match status" value="1"/>
</dbReference>
<proteinExistence type="inferred from homology"/>
<protein>
    <submittedName>
        <fullName evidence="10">Glycosyl transferase family 2</fullName>
    </submittedName>
</protein>
<comment type="catalytic activity">
    <reaction evidence="6">
        <text>alpha-D-glucosamine 1-phosphate + acetyl-CoA = N-acetyl-alpha-D-glucosamine 1-phosphate + CoA + H(+)</text>
        <dbReference type="Rhea" id="RHEA:13725"/>
        <dbReference type="ChEBI" id="CHEBI:15378"/>
        <dbReference type="ChEBI" id="CHEBI:57287"/>
        <dbReference type="ChEBI" id="CHEBI:57288"/>
        <dbReference type="ChEBI" id="CHEBI:57776"/>
        <dbReference type="ChEBI" id="CHEBI:58516"/>
        <dbReference type="EC" id="2.3.1.157"/>
    </reaction>
</comment>
<accession>A0A2S8F7C6</accession>
<dbReference type="AlphaFoldDB" id="A0A2S8F7C6"/>
<sequence>MGKRIAVVLAAGKGTRMQSEMPKVLFPVLGRPMIEYVLNALREVGVEKIICVVGYRAEDVQQALASHDDVVFVEQKEQLGTGHAVQMCLDELKSTDGSVVVLAGDSPLVQASSLGELFEAFEADGHACLLGTLKRDDPTGLGRIVRDDSGIFEGIVEEKDATPQQRSITEVNMSTYVFQAPRLVEALARLTSNNAQGEYYLTDCPKILKGLGDKVDALPVLKACEAYSINSREQLAEVERVMAEIGYNKS</sequence>
<comment type="similarity">
    <text evidence="1">In the C-terminal section; belongs to the transferase hexapeptide repeat family.</text>
</comment>
<dbReference type="InterPro" id="IPR025877">
    <property type="entry name" value="MobA-like_NTP_Trfase"/>
</dbReference>
<feature type="domain" description="MobA-like NTP transferase" evidence="9">
    <location>
        <begin position="6"/>
        <end position="133"/>
    </location>
</feature>
<name>A0A2S8F7C6_9BACT</name>
<comment type="similarity">
    <text evidence="2">In the N-terminal section; belongs to the N-acetylglucosamine-1-phosphate uridyltransferase family.</text>
</comment>
<comment type="caution">
    <text evidence="10">The sequence shown here is derived from an EMBL/GenBank/DDBJ whole genome shotgun (WGS) entry which is preliminary data.</text>
</comment>
<evidence type="ECO:0000256" key="5">
    <source>
        <dbReference type="ARBA" id="ARBA00023315"/>
    </source>
</evidence>
<evidence type="ECO:0000256" key="7">
    <source>
        <dbReference type="ARBA" id="ARBA00048493"/>
    </source>
</evidence>
<dbReference type="InterPro" id="IPR050065">
    <property type="entry name" value="GlmU-like"/>
</dbReference>
<dbReference type="RefSeq" id="WP_105355706.1">
    <property type="nucleotide sequence ID" value="NZ_PUIA01000051.1"/>
</dbReference>
<reference evidence="10 11" key="1">
    <citation type="submission" date="2018-02" db="EMBL/GenBank/DDBJ databases">
        <title>Comparative genomes isolates from brazilian mangrove.</title>
        <authorList>
            <person name="Araujo J.E."/>
            <person name="Taketani R.G."/>
            <person name="Silva M.C.P."/>
            <person name="Loureco M.V."/>
            <person name="Andreote F.D."/>
        </authorList>
    </citation>
    <scope>NUCLEOTIDE SEQUENCE [LARGE SCALE GENOMIC DNA]</scope>
    <source>
        <strain evidence="10 11">HEX-2 MGV</strain>
    </source>
</reference>